<dbReference type="AlphaFoldDB" id="A0AAD6UGY7"/>
<keyword evidence="6" id="KW-0175">Coiled coil</keyword>
<dbReference type="PROSITE" id="PS50217">
    <property type="entry name" value="BZIP"/>
    <property type="match status" value="1"/>
</dbReference>
<dbReference type="InterPro" id="IPR004827">
    <property type="entry name" value="bZIP"/>
</dbReference>
<comment type="subcellular location">
    <subcellularLocation>
        <location evidence="1">Nucleus</location>
    </subcellularLocation>
</comment>
<keyword evidence="2" id="KW-0805">Transcription regulation</keyword>
<evidence type="ECO:0000256" key="6">
    <source>
        <dbReference type="SAM" id="Coils"/>
    </source>
</evidence>
<keyword evidence="5" id="KW-0539">Nucleus</keyword>
<gene>
    <name evidence="9" type="ORF">B0H15DRAFT_814033</name>
</gene>
<dbReference type="GO" id="GO:0005634">
    <property type="term" value="C:nucleus"/>
    <property type="evidence" value="ECO:0007669"/>
    <property type="project" value="UniProtKB-SubCell"/>
</dbReference>
<evidence type="ECO:0000256" key="2">
    <source>
        <dbReference type="ARBA" id="ARBA00023015"/>
    </source>
</evidence>
<evidence type="ECO:0000256" key="3">
    <source>
        <dbReference type="ARBA" id="ARBA00023125"/>
    </source>
</evidence>
<proteinExistence type="predicted"/>
<protein>
    <recommendedName>
        <fullName evidence="8">BZIP domain-containing protein</fullName>
    </recommendedName>
</protein>
<sequence length="295" mass="32378">MPFERSEDDHPDLKILSDLSLHWERIFNSFGMHNEQGPNPRPMSQTGNENADLLAQLTTSSNMFPPALHPSYLAAAQQTQSHQPEFDMGQPNQPPLSPVNLASSSYSIRSPYPLFHDGPSSSSTQEPTYSAASPTNSTRGRSRAPGVAHTQASPSTTAPVPEAGDDTDYDDKRRRNTAASARFRIKKKQRAHDLERTVSDLTGRAEDLEREASDLRRENGWLKEIIMLKGGHLAGINLSGNTHSERGPRRGERREKRRESSGDNESESDKSVGERLPEPSGSGSSKGKGKGKGKI</sequence>
<keyword evidence="3" id="KW-0238">DNA-binding</keyword>
<dbReference type="PANTHER" id="PTHR13044:SF14">
    <property type="entry name" value="CRYPTOCEPHAL, ISOFORM A"/>
    <property type="match status" value="1"/>
</dbReference>
<keyword evidence="4" id="KW-0804">Transcription</keyword>
<feature type="coiled-coil region" evidence="6">
    <location>
        <begin position="191"/>
        <end position="225"/>
    </location>
</feature>
<name>A0AAD6UGY7_9AGAR</name>
<evidence type="ECO:0000256" key="5">
    <source>
        <dbReference type="ARBA" id="ARBA00023242"/>
    </source>
</evidence>
<dbReference type="EMBL" id="JARJCN010000003">
    <property type="protein sequence ID" value="KAJ7102295.1"/>
    <property type="molecule type" value="Genomic_DNA"/>
</dbReference>
<organism evidence="9 10">
    <name type="scientific">Mycena belliarum</name>
    <dbReference type="NCBI Taxonomy" id="1033014"/>
    <lineage>
        <taxon>Eukaryota</taxon>
        <taxon>Fungi</taxon>
        <taxon>Dikarya</taxon>
        <taxon>Basidiomycota</taxon>
        <taxon>Agaricomycotina</taxon>
        <taxon>Agaricomycetes</taxon>
        <taxon>Agaricomycetidae</taxon>
        <taxon>Agaricales</taxon>
        <taxon>Marasmiineae</taxon>
        <taxon>Mycenaceae</taxon>
        <taxon>Mycena</taxon>
    </lineage>
</organism>
<dbReference type="GO" id="GO:0001228">
    <property type="term" value="F:DNA-binding transcription activator activity, RNA polymerase II-specific"/>
    <property type="evidence" value="ECO:0007669"/>
    <property type="project" value="TreeGrafter"/>
</dbReference>
<dbReference type="InterPro" id="IPR046347">
    <property type="entry name" value="bZIP_sf"/>
</dbReference>
<dbReference type="PANTHER" id="PTHR13044">
    <property type="entry name" value="ACTIVATING TRANSCRIPTION FACTOR ATF 4/5"/>
    <property type="match status" value="1"/>
</dbReference>
<comment type="caution">
    <text evidence="9">The sequence shown here is derived from an EMBL/GenBank/DDBJ whole genome shotgun (WGS) entry which is preliminary data.</text>
</comment>
<feature type="compositionally biased region" description="Basic and acidic residues" evidence="7">
    <location>
        <begin position="243"/>
        <end position="277"/>
    </location>
</feature>
<dbReference type="Pfam" id="PF07716">
    <property type="entry name" value="bZIP_2"/>
    <property type="match status" value="1"/>
</dbReference>
<dbReference type="Gene3D" id="1.20.5.170">
    <property type="match status" value="1"/>
</dbReference>
<feature type="compositionally biased region" description="Polar residues" evidence="7">
    <location>
        <begin position="119"/>
        <end position="139"/>
    </location>
</feature>
<accession>A0AAD6UGY7</accession>
<reference evidence="9" key="1">
    <citation type="submission" date="2023-03" db="EMBL/GenBank/DDBJ databases">
        <title>Massive genome expansion in bonnet fungi (Mycena s.s.) driven by repeated elements and novel gene families across ecological guilds.</title>
        <authorList>
            <consortium name="Lawrence Berkeley National Laboratory"/>
            <person name="Harder C.B."/>
            <person name="Miyauchi S."/>
            <person name="Viragh M."/>
            <person name="Kuo A."/>
            <person name="Thoen E."/>
            <person name="Andreopoulos B."/>
            <person name="Lu D."/>
            <person name="Skrede I."/>
            <person name="Drula E."/>
            <person name="Henrissat B."/>
            <person name="Morin E."/>
            <person name="Kohler A."/>
            <person name="Barry K."/>
            <person name="LaButti K."/>
            <person name="Morin E."/>
            <person name="Salamov A."/>
            <person name="Lipzen A."/>
            <person name="Mereny Z."/>
            <person name="Hegedus B."/>
            <person name="Baldrian P."/>
            <person name="Stursova M."/>
            <person name="Weitz H."/>
            <person name="Taylor A."/>
            <person name="Grigoriev I.V."/>
            <person name="Nagy L.G."/>
            <person name="Martin F."/>
            <person name="Kauserud H."/>
        </authorList>
    </citation>
    <scope>NUCLEOTIDE SEQUENCE</scope>
    <source>
        <strain evidence="9">CBHHK173m</strain>
    </source>
</reference>
<dbReference type="GO" id="GO:0000977">
    <property type="term" value="F:RNA polymerase II transcription regulatory region sequence-specific DNA binding"/>
    <property type="evidence" value="ECO:0007669"/>
    <property type="project" value="TreeGrafter"/>
</dbReference>
<feature type="region of interest" description="Disordered" evidence="7">
    <location>
        <begin position="234"/>
        <end position="295"/>
    </location>
</feature>
<evidence type="ECO:0000256" key="1">
    <source>
        <dbReference type="ARBA" id="ARBA00004123"/>
    </source>
</evidence>
<evidence type="ECO:0000313" key="10">
    <source>
        <dbReference type="Proteomes" id="UP001222325"/>
    </source>
</evidence>
<evidence type="ECO:0000313" key="9">
    <source>
        <dbReference type="EMBL" id="KAJ7102295.1"/>
    </source>
</evidence>
<keyword evidence="10" id="KW-1185">Reference proteome</keyword>
<dbReference type="CDD" id="cd14705">
    <property type="entry name" value="bZIP_Zip1"/>
    <property type="match status" value="1"/>
</dbReference>
<feature type="domain" description="BZIP" evidence="8">
    <location>
        <begin position="166"/>
        <end position="226"/>
    </location>
</feature>
<evidence type="ECO:0000256" key="4">
    <source>
        <dbReference type="ARBA" id="ARBA00023163"/>
    </source>
</evidence>
<dbReference type="SMART" id="SM00338">
    <property type="entry name" value="BRLZ"/>
    <property type="match status" value="1"/>
</dbReference>
<evidence type="ECO:0000259" key="8">
    <source>
        <dbReference type="PROSITE" id="PS50217"/>
    </source>
</evidence>
<dbReference type="Proteomes" id="UP001222325">
    <property type="component" value="Unassembled WGS sequence"/>
</dbReference>
<evidence type="ECO:0000256" key="7">
    <source>
        <dbReference type="SAM" id="MobiDB-lite"/>
    </source>
</evidence>
<dbReference type="SUPFAM" id="SSF57959">
    <property type="entry name" value="Leucine zipper domain"/>
    <property type="match status" value="1"/>
</dbReference>
<dbReference type="PROSITE" id="PS00036">
    <property type="entry name" value="BZIP_BASIC"/>
    <property type="match status" value="1"/>
</dbReference>
<feature type="region of interest" description="Disordered" evidence="7">
    <location>
        <begin position="75"/>
        <end position="176"/>
    </location>
</feature>